<dbReference type="GO" id="GO:0005634">
    <property type="term" value="C:nucleus"/>
    <property type="evidence" value="ECO:0007669"/>
    <property type="project" value="UniProtKB-SubCell"/>
</dbReference>
<feature type="compositionally biased region" description="Basic and acidic residues" evidence="5">
    <location>
        <begin position="225"/>
        <end position="234"/>
    </location>
</feature>
<keyword evidence="4" id="KW-0539">Nucleus</keyword>
<feature type="compositionally biased region" description="Low complexity" evidence="5">
    <location>
        <begin position="354"/>
        <end position="365"/>
    </location>
</feature>
<dbReference type="GO" id="GO:0051455">
    <property type="term" value="P:spindle attachment to meiosis I kinetochore"/>
    <property type="evidence" value="ECO:0007669"/>
    <property type="project" value="TreeGrafter"/>
</dbReference>
<feature type="compositionally biased region" description="Basic residues" evidence="5">
    <location>
        <begin position="496"/>
        <end position="519"/>
    </location>
</feature>
<feature type="compositionally biased region" description="Basic and acidic residues" evidence="5">
    <location>
        <begin position="431"/>
        <end position="448"/>
    </location>
</feature>
<dbReference type="PANTHER" id="PTHR16684">
    <property type="entry name" value="CENTROMERE PROTEIN C"/>
    <property type="match status" value="1"/>
</dbReference>
<dbReference type="InParanoid" id="H3B4L7"/>
<organism evidence="7 8">
    <name type="scientific">Latimeria chalumnae</name>
    <name type="common">Coelacanth</name>
    <dbReference type="NCBI Taxonomy" id="7897"/>
    <lineage>
        <taxon>Eukaryota</taxon>
        <taxon>Metazoa</taxon>
        <taxon>Chordata</taxon>
        <taxon>Craniata</taxon>
        <taxon>Vertebrata</taxon>
        <taxon>Euteleostomi</taxon>
        <taxon>Coelacanthiformes</taxon>
        <taxon>Coelacanthidae</taxon>
        <taxon>Latimeria</taxon>
    </lineage>
</organism>
<feature type="compositionally biased region" description="Basic residues" evidence="5">
    <location>
        <begin position="333"/>
        <end position="352"/>
    </location>
</feature>
<feature type="domain" description="Mif2/CENP-C cupin" evidence="6">
    <location>
        <begin position="749"/>
        <end position="813"/>
    </location>
</feature>
<dbReference type="EMBL" id="AFYH01093160">
    <property type="status" value="NOT_ANNOTATED_CDS"/>
    <property type="molecule type" value="Genomic_DNA"/>
</dbReference>
<dbReference type="GeneTree" id="ENSGT00390000016737"/>
<dbReference type="Proteomes" id="UP000008672">
    <property type="component" value="Unassembled WGS sequence"/>
</dbReference>
<dbReference type="GO" id="GO:0019237">
    <property type="term" value="F:centromeric DNA binding"/>
    <property type="evidence" value="ECO:0007669"/>
    <property type="project" value="InterPro"/>
</dbReference>
<feature type="region of interest" description="Disordered" evidence="5">
    <location>
        <begin position="218"/>
        <end position="579"/>
    </location>
</feature>
<evidence type="ECO:0000256" key="4">
    <source>
        <dbReference type="ARBA" id="ARBA00023242"/>
    </source>
</evidence>
<dbReference type="Pfam" id="PF11699">
    <property type="entry name" value="CENP-C_C"/>
    <property type="match status" value="1"/>
</dbReference>
<feature type="compositionally biased region" description="Basic residues" evidence="5">
    <location>
        <begin position="556"/>
        <end position="565"/>
    </location>
</feature>
<dbReference type="PANTHER" id="PTHR16684:SF11">
    <property type="entry name" value="CENTROMERE PROTEIN C"/>
    <property type="match status" value="1"/>
</dbReference>
<feature type="compositionally biased region" description="Basic and acidic residues" evidence="5">
    <location>
        <begin position="389"/>
        <end position="409"/>
    </location>
</feature>
<evidence type="ECO:0000256" key="5">
    <source>
        <dbReference type="SAM" id="MobiDB-lite"/>
    </source>
</evidence>
<comment type="similarity">
    <text evidence="2">Belongs to the CENP-C/MIF2 family.</text>
</comment>
<dbReference type="Gene3D" id="2.60.120.10">
    <property type="entry name" value="Jelly Rolls"/>
    <property type="match status" value="1"/>
</dbReference>
<evidence type="ECO:0000313" key="7">
    <source>
        <dbReference type="Ensembl" id="ENSLACP00000016838.1"/>
    </source>
</evidence>
<dbReference type="InterPro" id="IPR014710">
    <property type="entry name" value="RmlC-like_jellyroll"/>
</dbReference>
<dbReference type="Bgee" id="ENSLACG00000014831">
    <property type="expression patterns" value="Expressed in pectoral fin and 5 other cell types or tissues"/>
</dbReference>
<dbReference type="STRING" id="7897.ENSLACP00000016838"/>
<dbReference type="OMA" id="FAQACIP"/>
<dbReference type="eggNOG" id="ENOG502RYQH">
    <property type="taxonomic scope" value="Eukaryota"/>
</dbReference>
<feature type="region of interest" description="Disordered" evidence="5">
    <location>
        <begin position="16"/>
        <end position="130"/>
    </location>
</feature>
<proteinExistence type="inferred from homology"/>
<reference evidence="8" key="1">
    <citation type="submission" date="2011-08" db="EMBL/GenBank/DDBJ databases">
        <title>The draft genome of Latimeria chalumnae.</title>
        <authorList>
            <person name="Di Palma F."/>
            <person name="Alfoldi J."/>
            <person name="Johnson J."/>
            <person name="Berlin A."/>
            <person name="Gnerre S."/>
            <person name="Jaffe D."/>
            <person name="MacCallum I."/>
            <person name="Young S."/>
            <person name="Walker B.J."/>
            <person name="Lander E."/>
            <person name="Lindblad-Toh K."/>
        </authorList>
    </citation>
    <scope>NUCLEOTIDE SEQUENCE [LARGE SCALE GENOMIC DNA]</scope>
    <source>
        <strain evidence="8">Wild caught</strain>
    </source>
</reference>
<evidence type="ECO:0000256" key="3">
    <source>
        <dbReference type="ARBA" id="ARBA00023125"/>
    </source>
</evidence>
<protein>
    <recommendedName>
        <fullName evidence="6">Mif2/CENP-C cupin domain-containing protein</fullName>
    </recommendedName>
</protein>
<feature type="compositionally biased region" description="Polar residues" evidence="5">
    <location>
        <begin position="694"/>
        <end position="703"/>
    </location>
</feature>
<evidence type="ECO:0000256" key="1">
    <source>
        <dbReference type="ARBA" id="ARBA00004123"/>
    </source>
</evidence>
<feature type="compositionally biased region" description="Basic residues" evidence="5">
    <location>
        <begin position="449"/>
        <end position="464"/>
    </location>
</feature>
<dbReference type="GO" id="GO:0051382">
    <property type="term" value="P:kinetochore assembly"/>
    <property type="evidence" value="ECO:0007669"/>
    <property type="project" value="InterPro"/>
</dbReference>
<feature type="compositionally biased region" description="Low complexity" evidence="5">
    <location>
        <begin position="70"/>
        <end position="84"/>
    </location>
</feature>
<dbReference type="EMBL" id="AFYH01093155">
    <property type="status" value="NOT_ANNOTATED_CDS"/>
    <property type="molecule type" value="Genomic_DNA"/>
</dbReference>
<sequence>MGFGDQYLSAFLFVTEEKKNKPSSGNRTSHSKKHNEKSTQKQSSSKQPHSRKAVDAEAKQGSSSKENHSVSDCSDISSGTSSRSQRGRQSKLPGQWWVVRREEDRPSSPPANPGIVGKSSKNTVLGKRKFPEVVTKTKQADFGRVRKSILKSASIYNTQAAEEEDDGREEEEEDDDNIFSKPVQQRKLVKLDSKVRMNMRSSISSFAAVFAKSPAIAPKGMSQESHGDMKEVSRVTKVPRAPSQSIEERPQPVQTGTVRKRTGAEASKSSPKKRKPVHLEDSEAESVLSQQAAEAASFNQDPEPAGVSRRTPGSELHANSGDSSSEQNGKRSDSKKRKKMAKQGQKSVRKGRQPTSESTPRTEPPAFTSSDEREEESQSGSTEQRNKKKITDKGEEKSVKQGRTMEKGRQPTTSELHLRKEPEAFTGSYENGERDSSDHKSERNDSEKRKKTAKQGKNVKRRKQSTLELSPRKEPPASSSSDESERGNGSDSIDRRNKKYTDKRKGKTSKQSRTIKKGKQPMTSGLLPGRQSTAFSSSDESGEEVQSSRYFAVKEKKSKRRKETKRRQELLSQPRARSHLLTLMSSEESEEWLGEKSGPVKAQRINLSVTDEQLMQQEESLQVLPSTTPNVWRSKRMRVRPLEYWRGERVDYKLSPSGGLVVEGVLSPVGQQIQRRIKLRRNAERRREGEGGSSAVQNLSGCSEVESTSPVEVWDATRSQRILLNCMRSGNDCLFHRGTVEENNGYLLVYKNLDQPEFATGRLLLGPFTEKKPQCVYEDTISFFISKGLVEVSIDQTARKLRSGDFFFVPAGELKIFIFYYLFL</sequence>
<dbReference type="HOGENOM" id="CLU_343535_0_0_1"/>
<reference evidence="7" key="3">
    <citation type="submission" date="2025-09" db="UniProtKB">
        <authorList>
            <consortium name="Ensembl"/>
        </authorList>
    </citation>
    <scope>IDENTIFICATION</scope>
</reference>
<feature type="compositionally biased region" description="Polar residues" evidence="5">
    <location>
        <begin position="530"/>
        <end position="549"/>
    </location>
</feature>
<dbReference type="AlphaFoldDB" id="H3B4L7"/>
<feature type="compositionally biased region" description="Basic and acidic residues" evidence="5">
    <location>
        <begin position="483"/>
        <end position="495"/>
    </location>
</feature>
<evidence type="ECO:0000313" key="8">
    <source>
        <dbReference type="Proteomes" id="UP000008672"/>
    </source>
</evidence>
<reference evidence="7" key="2">
    <citation type="submission" date="2025-08" db="UniProtKB">
        <authorList>
            <consortium name="Ensembl"/>
        </authorList>
    </citation>
    <scope>IDENTIFICATION</scope>
</reference>
<feature type="region of interest" description="Disordered" evidence="5">
    <location>
        <begin position="680"/>
        <end position="703"/>
    </location>
</feature>
<keyword evidence="3" id="KW-0238">DNA-binding</keyword>
<dbReference type="EMBL" id="AFYH01093157">
    <property type="status" value="NOT_ANNOTATED_CDS"/>
    <property type="molecule type" value="Genomic_DNA"/>
</dbReference>
<feature type="region of interest" description="Disordered" evidence="5">
    <location>
        <begin position="156"/>
        <end position="182"/>
    </location>
</feature>
<dbReference type="Ensembl" id="ENSLACT00000016957.1">
    <property type="protein sequence ID" value="ENSLACP00000016838.1"/>
    <property type="gene ID" value="ENSLACG00000014831.1"/>
</dbReference>
<comment type="subcellular location">
    <subcellularLocation>
        <location evidence="1">Nucleus</location>
    </subcellularLocation>
</comment>
<dbReference type="EMBL" id="AFYH01093159">
    <property type="status" value="NOT_ANNOTATED_CDS"/>
    <property type="molecule type" value="Genomic_DNA"/>
</dbReference>
<evidence type="ECO:0000259" key="6">
    <source>
        <dbReference type="Pfam" id="PF11699"/>
    </source>
</evidence>
<feature type="compositionally biased region" description="Acidic residues" evidence="5">
    <location>
        <begin position="161"/>
        <end position="177"/>
    </location>
</feature>
<feature type="compositionally biased region" description="Basic and acidic residues" evidence="5">
    <location>
        <begin position="681"/>
        <end position="690"/>
    </location>
</feature>
<dbReference type="GO" id="GO:0051315">
    <property type="term" value="P:attachment of mitotic spindle microtubules to kinetochore"/>
    <property type="evidence" value="ECO:0007669"/>
    <property type="project" value="TreeGrafter"/>
</dbReference>
<accession>H3B4L7</accession>
<dbReference type="EMBL" id="AFYH01093156">
    <property type="status" value="NOT_ANNOTATED_CDS"/>
    <property type="molecule type" value="Genomic_DNA"/>
</dbReference>
<dbReference type="EMBL" id="AFYH01093158">
    <property type="status" value="NOT_ANNOTATED_CDS"/>
    <property type="molecule type" value="Genomic_DNA"/>
</dbReference>
<name>H3B4L7_LATCH</name>
<feature type="compositionally biased region" description="Polar residues" evidence="5">
    <location>
        <begin position="287"/>
        <end position="300"/>
    </location>
</feature>
<dbReference type="GO" id="GO:0000776">
    <property type="term" value="C:kinetochore"/>
    <property type="evidence" value="ECO:0007669"/>
    <property type="project" value="InterPro"/>
</dbReference>
<dbReference type="InterPro" id="IPR025974">
    <property type="entry name" value="Mif2/CENP-C_cupin"/>
</dbReference>
<keyword evidence="8" id="KW-1185">Reference proteome</keyword>
<evidence type="ECO:0000256" key="2">
    <source>
        <dbReference type="ARBA" id="ARBA00010291"/>
    </source>
</evidence>
<dbReference type="InterPro" id="IPR028386">
    <property type="entry name" value="CENP-C/Mif2/cnp3"/>
</dbReference>